<feature type="region of interest" description="Disordered" evidence="1">
    <location>
        <begin position="43"/>
        <end position="72"/>
    </location>
</feature>
<accession>A0A246I3R9</accession>
<evidence type="ECO:0000256" key="1">
    <source>
        <dbReference type="SAM" id="MobiDB-lite"/>
    </source>
</evidence>
<gene>
    <name evidence="2" type="ORF">CEE63_15060</name>
    <name evidence="3" type="ORF">CEE63_15155</name>
</gene>
<evidence type="ECO:0000313" key="3">
    <source>
        <dbReference type="EMBL" id="OWQ72127.1"/>
    </source>
</evidence>
<evidence type="ECO:0000313" key="4">
    <source>
        <dbReference type="Proteomes" id="UP000197090"/>
    </source>
</evidence>
<sequence>MGRLALQRLGEPSQTAAPAAGWQAGTPRSVRRTMSQFNALGQANRNATSHGIQRRDLHPATPDLNGLHGGAGVAHCQPHLQEDSEIRHIPAIEAITIRWVPDGACPCPAIGVHCRP</sequence>
<name>A0A246I3R9_STEMA</name>
<organism evidence="3 4">
    <name type="scientific">Stenotrophomonas maltophilia</name>
    <name type="common">Pseudomonas maltophilia</name>
    <name type="synonym">Xanthomonas maltophilia</name>
    <dbReference type="NCBI Taxonomy" id="40324"/>
    <lineage>
        <taxon>Bacteria</taxon>
        <taxon>Pseudomonadati</taxon>
        <taxon>Pseudomonadota</taxon>
        <taxon>Gammaproteobacteria</taxon>
        <taxon>Lysobacterales</taxon>
        <taxon>Lysobacteraceae</taxon>
        <taxon>Stenotrophomonas</taxon>
        <taxon>Stenotrophomonas maltophilia group</taxon>
    </lineage>
</organism>
<dbReference type="EMBL" id="NIVX01000091">
    <property type="protein sequence ID" value="OWQ72127.1"/>
    <property type="molecule type" value="Genomic_DNA"/>
</dbReference>
<proteinExistence type="predicted"/>
<evidence type="ECO:0000313" key="2">
    <source>
        <dbReference type="EMBL" id="OWQ72125.1"/>
    </source>
</evidence>
<comment type="caution">
    <text evidence="3">The sequence shown here is derived from an EMBL/GenBank/DDBJ whole genome shotgun (WGS) entry which is preliminary data.</text>
</comment>
<protein>
    <submittedName>
        <fullName evidence="3">Uncharacterized protein</fullName>
    </submittedName>
</protein>
<feature type="region of interest" description="Disordered" evidence="1">
    <location>
        <begin position="1"/>
        <end position="25"/>
    </location>
</feature>
<reference evidence="3 4" key="1">
    <citation type="submission" date="2017-06" db="EMBL/GenBank/DDBJ databases">
        <authorList>
            <person name="Kim H.J."/>
            <person name="Triplett B.A."/>
        </authorList>
    </citation>
    <scope>NUCLEOTIDE SEQUENCE [LARGE SCALE GENOMIC DNA]</scope>
    <source>
        <strain evidence="3 4">594</strain>
    </source>
</reference>
<dbReference type="EMBL" id="NIVX01000091">
    <property type="protein sequence ID" value="OWQ72125.1"/>
    <property type="molecule type" value="Genomic_DNA"/>
</dbReference>
<dbReference type="Proteomes" id="UP000197090">
    <property type="component" value="Unassembled WGS sequence"/>
</dbReference>
<dbReference type="AlphaFoldDB" id="A0A246I3R9"/>